<accession>A0A3N9TMI4</accession>
<keyword evidence="1" id="KW-0732">Signal</keyword>
<dbReference type="Gene3D" id="2.60.40.10">
    <property type="entry name" value="Immunoglobulins"/>
    <property type="match status" value="1"/>
</dbReference>
<dbReference type="InterPro" id="IPR040839">
    <property type="entry name" value="MG4"/>
</dbReference>
<evidence type="ECO:0000259" key="2">
    <source>
        <dbReference type="Pfam" id="PF17789"/>
    </source>
</evidence>
<feature type="chain" id="PRO_5018088519" description="Macroglobulin domain-containing protein" evidence="1">
    <location>
        <begin position="23"/>
        <end position="108"/>
    </location>
</feature>
<gene>
    <name evidence="3" type="ORF">EES38_03245</name>
</gene>
<name>A0A3N9TMI4_9VIBR</name>
<reference evidence="3 4" key="1">
    <citation type="submission" date="2018-11" db="EMBL/GenBank/DDBJ databases">
        <title>Vibrio LJC006 sp. nov., isolated from seawater during the bloom of the enteromorpha.</title>
        <authorList>
            <person name="Liang J."/>
        </authorList>
    </citation>
    <scope>NUCLEOTIDE SEQUENCE [LARGE SCALE GENOMIC DNA]</scope>
    <source>
        <strain evidence="3 4">LJC006</strain>
    </source>
</reference>
<organism evidence="3 4">
    <name type="scientific">Vibrio viridaestus</name>
    <dbReference type="NCBI Taxonomy" id="2487322"/>
    <lineage>
        <taxon>Bacteria</taxon>
        <taxon>Pseudomonadati</taxon>
        <taxon>Pseudomonadota</taxon>
        <taxon>Gammaproteobacteria</taxon>
        <taxon>Vibrionales</taxon>
        <taxon>Vibrionaceae</taxon>
        <taxon>Vibrio</taxon>
    </lineage>
</organism>
<comment type="caution">
    <text evidence="3">The sequence shown here is derived from an EMBL/GenBank/DDBJ whole genome shotgun (WGS) entry which is preliminary data.</text>
</comment>
<keyword evidence="4" id="KW-1185">Reference proteome</keyword>
<evidence type="ECO:0000256" key="1">
    <source>
        <dbReference type="SAM" id="SignalP"/>
    </source>
</evidence>
<evidence type="ECO:0000313" key="3">
    <source>
        <dbReference type="EMBL" id="RQW65063.1"/>
    </source>
</evidence>
<feature type="signal peptide" evidence="1">
    <location>
        <begin position="1"/>
        <end position="22"/>
    </location>
</feature>
<evidence type="ECO:0000313" key="4">
    <source>
        <dbReference type="Proteomes" id="UP000281112"/>
    </source>
</evidence>
<dbReference type="Proteomes" id="UP000281112">
    <property type="component" value="Unassembled WGS sequence"/>
</dbReference>
<feature type="domain" description="Macroglobulin" evidence="2">
    <location>
        <begin position="43"/>
        <end position="91"/>
    </location>
</feature>
<dbReference type="OrthoDB" id="5875144at2"/>
<sequence>MKNVLTATALLVGTMVSANVFAGQTSSYDVKVFNLDNEAVVKVMDNGQPVNNVPVTVKGATVSQQYTTSESGTVFVRNNSDAAQSLKISVQEPNGNEYTTERFVSSYQ</sequence>
<proteinExistence type="predicted"/>
<protein>
    <recommendedName>
        <fullName evidence="2">Macroglobulin domain-containing protein</fullName>
    </recommendedName>
</protein>
<dbReference type="RefSeq" id="WP_124935716.1">
    <property type="nucleotide sequence ID" value="NZ_RJVQ01000001.1"/>
</dbReference>
<dbReference type="Pfam" id="PF17789">
    <property type="entry name" value="MG4"/>
    <property type="match status" value="1"/>
</dbReference>
<dbReference type="InterPro" id="IPR013783">
    <property type="entry name" value="Ig-like_fold"/>
</dbReference>
<dbReference type="AlphaFoldDB" id="A0A3N9TMI4"/>
<dbReference type="EMBL" id="RJVQ01000001">
    <property type="protein sequence ID" value="RQW65063.1"/>
    <property type="molecule type" value="Genomic_DNA"/>
</dbReference>